<comment type="catalytic activity">
    <reaction evidence="32">
        <text>(3S)-hydroxyhexadecanoyl-CoA + NAD(+) = 3-oxohexadecanoyl-CoA + NADH + H(+)</text>
        <dbReference type="Rhea" id="RHEA:31159"/>
        <dbReference type="ChEBI" id="CHEBI:15378"/>
        <dbReference type="ChEBI" id="CHEBI:57349"/>
        <dbReference type="ChEBI" id="CHEBI:57540"/>
        <dbReference type="ChEBI" id="CHEBI:57945"/>
        <dbReference type="ChEBI" id="CHEBI:62613"/>
    </reaction>
    <physiologicalReaction direction="left-to-right" evidence="32">
        <dbReference type="Rhea" id="RHEA:31160"/>
    </physiologicalReaction>
</comment>
<evidence type="ECO:0000256" key="10">
    <source>
        <dbReference type="ARBA" id="ARBA00023002"/>
    </source>
</evidence>
<dbReference type="SUPFAM" id="SSF48179">
    <property type="entry name" value="6-phosphogluconate dehydrogenase C-terminal domain-like"/>
    <property type="match status" value="2"/>
</dbReference>
<evidence type="ECO:0000256" key="22">
    <source>
        <dbReference type="ARBA" id="ARBA00036336"/>
    </source>
</evidence>
<feature type="domain" description="3-hydroxyacyl-CoA dehydrogenase C-terminal" evidence="37">
    <location>
        <begin position="550"/>
        <end position="654"/>
    </location>
</feature>
<dbReference type="InterPro" id="IPR006180">
    <property type="entry name" value="3-OHacyl-CoA_DH_CS"/>
</dbReference>
<comment type="catalytic activity">
    <reaction evidence="26">
        <text>(3E,5Z)-tetradecadienoyl-CoA = (2E,5Z)-tetradecadienoyl-CoA</text>
        <dbReference type="Rhea" id="RHEA:47464"/>
        <dbReference type="ChEBI" id="CHEBI:71586"/>
        <dbReference type="ChEBI" id="CHEBI:87701"/>
    </reaction>
    <physiologicalReaction direction="right-to-left" evidence="26">
        <dbReference type="Rhea" id="RHEA:47466"/>
    </physiologicalReaction>
</comment>
<dbReference type="GO" id="GO:0004300">
    <property type="term" value="F:enoyl-CoA hydratase activity"/>
    <property type="evidence" value="ECO:0007669"/>
    <property type="project" value="UniProtKB-EC"/>
</dbReference>
<comment type="catalytic activity">
    <reaction evidence="20">
        <text>a (3E)-enoyl-CoA = a 4-saturated (2E)-enoyl-CoA</text>
        <dbReference type="Rhea" id="RHEA:45228"/>
        <dbReference type="ChEBI" id="CHEBI:58521"/>
        <dbReference type="ChEBI" id="CHEBI:85097"/>
        <dbReference type="EC" id="5.3.3.8"/>
    </reaction>
    <physiologicalReaction direction="left-to-right" evidence="20">
        <dbReference type="Rhea" id="RHEA:45229"/>
    </physiologicalReaction>
</comment>
<reference evidence="39" key="2">
    <citation type="submission" date="2025-09" db="UniProtKB">
        <authorList>
            <consortium name="Ensembl"/>
        </authorList>
    </citation>
    <scope>IDENTIFICATION</scope>
</reference>
<dbReference type="AlphaFoldDB" id="A0A8C4UKU4"/>
<comment type="catalytic activity">
    <reaction evidence="22">
        <text>(3Z)-hexenoyl-CoA = (2E)-hexenoyl-CoA</text>
        <dbReference type="Rhea" id="RHEA:45748"/>
        <dbReference type="ChEBI" id="CHEBI:62077"/>
        <dbReference type="ChEBI" id="CHEBI:85415"/>
    </reaction>
    <physiologicalReaction direction="left-to-right" evidence="22">
        <dbReference type="Rhea" id="RHEA:45749"/>
    </physiologicalReaction>
</comment>
<dbReference type="PANTHER" id="PTHR23309">
    <property type="entry name" value="3-HYDROXYACYL-COA DEHYROGENASE"/>
    <property type="match status" value="1"/>
</dbReference>
<dbReference type="GO" id="GO:0070403">
    <property type="term" value="F:NAD+ binding"/>
    <property type="evidence" value="ECO:0007669"/>
    <property type="project" value="InterPro"/>
</dbReference>
<comment type="catalytic activity">
    <reaction evidence="19">
        <text>a 4-saturated-(3S)-3-hydroxyacyl-CoA = a (3E)-enoyl-CoA + H2O</text>
        <dbReference type="Rhea" id="RHEA:20724"/>
        <dbReference type="ChEBI" id="CHEBI:15377"/>
        <dbReference type="ChEBI" id="CHEBI:58521"/>
        <dbReference type="ChEBI" id="CHEBI:137480"/>
        <dbReference type="EC" id="4.2.1.17"/>
    </reaction>
    <physiologicalReaction direction="left-to-right" evidence="19">
        <dbReference type="Rhea" id="RHEA:20725"/>
    </physiologicalReaction>
</comment>
<comment type="catalytic activity">
    <reaction evidence="28">
        <text>(2E)-hexadecenedioyl-CoA + H2O = (3S)-hydroxyhexadecanedioyl-CoA</text>
        <dbReference type="Rhea" id="RHEA:40259"/>
        <dbReference type="ChEBI" id="CHEBI:15377"/>
        <dbReference type="ChEBI" id="CHEBI:77075"/>
        <dbReference type="ChEBI" id="CHEBI:77080"/>
    </reaction>
    <physiologicalReaction direction="left-to-right" evidence="28">
        <dbReference type="Rhea" id="RHEA:40260"/>
    </physiologicalReaction>
</comment>
<dbReference type="EC" id="5.3.3.8" evidence="6"/>
<keyword evidence="13" id="KW-0576">Peroxisome</keyword>
<dbReference type="EC" id="1.1.1.35" evidence="8"/>
<dbReference type="InterPro" id="IPR029045">
    <property type="entry name" value="ClpP/crotonase-like_dom_sf"/>
</dbReference>
<dbReference type="InterPro" id="IPR001753">
    <property type="entry name" value="Enoyl-CoA_hydra/iso"/>
</dbReference>
<comment type="catalytic activity">
    <reaction evidence="21">
        <text>a (3Z)-enoyl-CoA = a 4-saturated (2E)-enoyl-CoA</text>
        <dbReference type="Rhea" id="RHEA:45900"/>
        <dbReference type="ChEBI" id="CHEBI:85097"/>
        <dbReference type="ChEBI" id="CHEBI:85489"/>
        <dbReference type="EC" id="5.3.3.8"/>
    </reaction>
    <physiologicalReaction direction="left-to-right" evidence="21">
        <dbReference type="Rhea" id="RHEA:45901"/>
    </physiologicalReaction>
</comment>
<comment type="catalytic activity">
    <reaction evidence="24">
        <text>(3S)-hydroxyhexanoyl-CoA = (2E)-hexenoyl-CoA + H2O</text>
        <dbReference type="Rhea" id="RHEA:30547"/>
        <dbReference type="ChEBI" id="CHEBI:15377"/>
        <dbReference type="ChEBI" id="CHEBI:62075"/>
        <dbReference type="ChEBI" id="CHEBI:62077"/>
    </reaction>
    <physiologicalReaction direction="right-to-left" evidence="24">
        <dbReference type="Rhea" id="RHEA:30549"/>
    </physiologicalReaction>
</comment>
<dbReference type="Ensembl" id="ENSFTIT00000011737.1">
    <property type="protein sequence ID" value="ENSFTIP00000011247.1"/>
    <property type="gene ID" value="ENSFTIG00000007500.1"/>
</dbReference>
<comment type="catalytic activity">
    <reaction evidence="33">
        <text>(3S)-hydroxydecanoyl-CoA + NAD(+) = 3-oxodecanoyl-CoA + NADH + H(+)</text>
        <dbReference type="Rhea" id="RHEA:31187"/>
        <dbReference type="ChEBI" id="CHEBI:15378"/>
        <dbReference type="ChEBI" id="CHEBI:57540"/>
        <dbReference type="ChEBI" id="CHEBI:57945"/>
        <dbReference type="ChEBI" id="CHEBI:62548"/>
        <dbReference type="ChEBI" id="CHEBI:62616"/>
    </reaction>
    <physiologicalReaction direction="left-to-right" evidence="33">
        <dbReference type="Rhea" id="RHEA:31188"/>
    </physiologicalReaction>
</comment>
<evidence type="ECO:0000259" key="38">
    <source>
        <dbReference type="Pfam" id="PF02737"/>
    </source>
</evidence>
<evidence type="ECO:0000256" key="11">
    <source>
        <dbReference type="ARBA" id="ARBA00023027"/>
    </source>
</evidence>
<evidence type="ECO:0000256" key="24">
    <source>
        <dbReference type="ARBA" id="ARBA00036370"/>
    </source>
</evidence>
<keyword evidence="15" id="KW-0456">Lyase</keyword>
<evidence type="ECO:0000256" key="36">
    <source>
        <dbReference type="RuleBase" id="RU003707"/>
    </source>
</evidence>
<keyword evidence="16" id="KW-0511">Multifunctional enzyme</keyword>
<evidence type="ECO:0000256" key="4">
    <source>
        <dbReference type="ARBA" id="ARBA00008750"/>
    </source>
</evidence>
<comment type="catalytic activity">
    <reaction evidence="1">
        <text>(3S)-hydroxyhexadecanoyl-CoA = (2E)-hexadecenoyl-CoA + H2O</text>
        <dbReference type="Rhea" id="RHEA:31163"/>
        <dbReference type="ChEBI" id="CHEBI:15377"/>
        <dbReference type="ChEBI" id="CHEBI:61526"/>
        <dbReference type="ChEBI" id="CHEBI:62613"/>
    </reaction>
    <physiologicalReaction direction="right-to-left" evidence="1">
        <dbReference type="Rhea" id="RHEA:31165"/>
    </physiologicalReaction>
</comment>
<dbReference type="CDD" id="cd06558">
    <property type="entry name" value="crotonase-like"/>
    <property type="match status" value="1"/>
</dbReference>
<comment type="catalytic activity">
    <reaction evidence="35">
        <text>(3S)-hydroxyhexadecanedioyl-CoA + NAD(+) = 3-oxohexadecanedioyl-CoA + NADH + H(+)</text>
        <dbReference type="Rhea" id="RHEA:40267"/>
        <dbReference type="ChEBI" id="CHEBI:15378"/>
        <dbReference type="ChEBI" id="CHEBI:57540"/>
        <dbReference type="ChEBI" id="CHEBI:57945"/>
        <dbReference type="ChEBI" id="CHEBI:77080"/>
        <dbReference type="ChEBI" id="CHEBI:77081"/>
    </reaction>
    <physiologicalReaction direction="left-to-right" evidence="35">
        <dbReference type="Rhea" id="RHEA:40268"/>
    </physiologicalReaction>
</comment>
<dbReference type="InterPro" id="IPR006176">
    <property type="entry name" value="3-OHacyl-CoA_DH_NAD-bd"/>
</dbReference>
<dbReference type="Pfam" id="PF02737">
    <property type="entry name" value="3HCDH_N"/>
    <property type="match status" value="1"/>
</dbReference>
<evidence type="ECO:0000313" key="39">
    <source>
        <dbReference type="Ensembl" id="ENSFTIP00000011247.1"/>
    </source>
</evidence>
<feature type="domain" description="3-hydroxyacyl-CoA dehydrogenase NAD binding" evidence="38">
    <location>
        <begin position="368"/>
        <end position="547"/>
    </location>
</feature>
<comment type="similarity">
    <text evidence="36">Belongs to the enoyl-CoA hydratase/isomerase family.</text>
</comment>
<evidence type="ECO:0000256" key="34">
    <source>
        <dbReference type="ARBA" id="ARBA00048911"/>
    </source>
</evidence>
<evidence type="ECO:0000256" key="31">
    <source>
        <dbReference type="ARBA" id="ARBA00042031"/>
    </source>
</evidence>
<comment type="similarity">
    <text evidence="29">In the C-terminal section; belongs to the 3-hydroxyacyl-CoA dehydrogenase family.</text>
</comment>
<dbReference type="Pfam" id="PF00378">
    <property type="entry name" value="ECH_1"/>
    <property type="match status" value="1"/>
</dbReference>
<dbReference type="InterPro" id="IPR008927">
    <property type="entry name" value="6-PGluconate_DH-like_C_sf"/>
</dbReference>
<comment type="pathway">
    <text evidence="3">Lipid metabolism; fatty acid beta-oxidation.</text>
</comment>
<dbReference type="OMA" id="YNGAAMG"/>
<evidence type="ECO:0000256" key="14">
    <source>
        <dbReference type="ARBA" id="ARBA00023235"/>
    </source>
</evidence>
<evidence type="ECO:0000256" key="3">
    <source>
        <dbReference type="ARBA" id="ARBA00005005"/>
    </source>
</evidence>
<dbReference type="InterPro" id="IPR036291">
    <property type="entry name" value="NAD(P)-bd_dom_sf"/>
</dbReference>
<dbReference type="SUPFAM" id="SSF51735">
    <property type="entry name" value="NAD(P)-binding Rossmann-fold domains"/>
    <property type="match status" value="1"/>
</dbReference>
<keyword evidence="10" id="KW-0560">Oxidoreductase</keyword>
<comment type="catalytic activity">
    <reaction evidence="17">
        <text>(3S)-hydroxydecanoyl-CoA = (2E)-decenoyl-CoA + H2O</text>
        <dbReference type="Rhea" id="RHEA:31191"/>
        <dbReference type="ChEBI" id="CHEBI:15377"/>
        <dbReference type="ChEBI" id="CHEBI:61406"/>
        <dbReference type="ChEBI" id="CHEBI:62616"/>
    </reaction>
    <physiologicalReaction direction="right-to-left" evidence="17">
        <dbReference type="Rhea" id="RHEA:31193"/>
    </physiologicalReaction>
</comment>
<evidence type="ECO:0000256" key="15">
    <source>
        <dbReference type="ARBA" id="ARBA00023239"/>
    </source>
</evidence>
<comment type="catalytic activity">
    <reaction evidence="23">
        <text>(3E)-hexenoyl-CoA = (2E)-hexenoyl-CoA</text>
        <dbReference type="Rhea" id="RHEA:45736"/>
        <dbReference type="ChEBI" id="CHEBI:62077"/>
        <dbReference type="ChEBI" id="CHEBI:84790"/>
    </reaction>
    <physiologicalReaction direction="left-to-right" evidence="23">
        <dbReference type="Rhea" id="RHEA:45737"/>
    </physiologicalReaction>
</comment>
<dbReference type="PANTHER" id="PTHR23309:SF49">
    <property type="entry name" value="PEROXISOMAL BIFUNCTIONAL ENZYME"/>
    <property type="match status" value="1"/>
</dbReference>
<dbReference type="GO" id="GO:0006635">
    <property type="term" value="P:fatty acid beta-oxidation"/>
    <property type="evidence" value="ECO:0007669"/>
    <property type="project" value="UniProtKB-UniPathway"/>
</dbReference>
<evidence type="ECO:0000256" key="27">
    <source>
        <dbReference type="ARBA" id="ARBA00036656"/>
    </source>
</evidence>
<dbReference type="Gene3D" id="1.10.1040.50">
    <property type="match status" value="1"/>
</dbReference>
<reference evidence="39" key="1">
    <citation type="submission" date="2025-08" db="UniProtKB">
        <authorList>
            <consortium name="Ensembl"/>
        </authorList>
    </citation>
    <scope>IDENTIFICATION</scope>
</reference>
<evidence type="ECO:0000256" key="6">
    <source>
        <dbReference type="ARBA" id="ARBA00012064"/>
    </source>
</evidence>
<keyword evidence="9" id="KW-0276">Fatty acid metabolism</keyword>
<evidence type="ECO:0000256" key="28">
    <source>
        <dbReference type="ARBA" id="ARBA00036989"/>
    </source>
</evidence>
<keyword evidence="40" id="KW-1185">Reference proteome</keyword>
<evidence type="ECO:0000256" key="13">
    <source>
        <dbReference type="ARBA" id="ARBA00023140"/>
    </source>
</evidence>
<dbReference type="OrthoDB" id="2018133at2759"/>
<evidence type="ECO:0000256" key="18">
    <source>
        <dbReference type="ARBA" id="ARBA00035863"/>
    </source>
</evidence>
<evidence type="ECO:0000256" key="9">
    <source>
        <dbReference type="ARBA" id="ARBA00022832"/>
    </source>
</evidence>
<evidence type="ECO:0000256" key="8">
    <source>
        <dbReference type="ARBA" id="ARBA00013000"/>
    </source>
</evidence>
<comment type="subunit">
    <text evidence="5">Monomer.</text>
</comment>
<accession>A0A8C4UKU4</accession>
<evidence type="ECO:0000256" key="7">
    <source>
        <dbReference type="ARBA" id="ARBA00012076"/>
    </source>
</evidence>
<evidence type="ECO:0000256" key="23">
    <source>
        <dbReference type="ARBA" id="ARBA00036353"/>
    </source>
</evidence>
<evidence type="ECO:0000256" key="2">
    <source>
        <dbReference type="ARBA" id="ARBA00004275"/>
    </source>
</evidence>
<dbReference type="GO" id="GO:0004165">
    <property type="term" value="F:delta(3)-delta(2)-enoyl-CoA isomerase activity"/>
    <property type="evidence" value="ECO:0007669"/>
    <property type="project" value="UniProtKB-EC"/>
</dbReference>
<dbReference type="UniPathway" id="UPA00659"/>
<evidence type="ECO:0000256" key="17">
    <source>
        <dbReference type="ARBA" id="ARBA00035760"/>
    </source>
</evidence>
<evidence type="ECO:0000256" key="21">
    <source>
        <dbReference type="ARBA" id="ARBA00035959"/>
    </source>
</evidence>
<comment type="catalytic activity">
    <reaction evidence="25">
        <text>(2S,3S)-3-hydroxy-2-methylbutanoyl-CoA = (2E)-2-methylbut-2-enoyl-CoA + H2O</text>
        <dbReference type="Rhea" id="RHEA:31119"/>
        <dbReference type="ChEBI" id="CHEBI:15377"/>
        <dbReference type="ChEBI" id="CHEBI:57312"/>
        <dbReference type="ChEBI" id="CHEBI:57337"/>
    </reaction>
    <physiologicalReaction direction="right-to-left" evidence="25">
        <dbReference type="Rhea" id="RHEA:31121"/>
    </physiologicalReaction>
</comment>
<keyword evidence="12" id="KW-0443">Lipid metabolism</keyword>
<evidence type="ECO:0000256" key="12">
    <source>
        <dbReference type="ARBA" id="ARBA00023098"/>
    </source>
</evidence>
<feature type="domain" description="3-hydroxyacyl-CoA dehydrogenase C-terminal" evidence="37">
    <location>
        <begin position="691"/>
        <end position="780"/>
    </location>
</feature>
<dbReference type="PROSITE" id="PS00067">
    <property type="entry name" value="3HCDH"/>
    <property type="match status" value="1"/>
</dbReference>
<dbReference type="Pfam" id="PF00725">
    <property type="entry name" value="3HCDH"/>
    <property type="match status" value="2"/>
</dbReference>
<name>A0A8C4UKU4_FALTI</name>
<organism evidence="39 40">
    <name type="scientific">Falco tinnunculus</name>
    <name type="common">Common kestrel</name>
    <dbReference type="NCBI Taxonomy" id="100819"/>
    <lineage>
        <taxon>Eukaryota</taxon>
        <taxon>Metazoa</taxon>
        <taxon>Chordata</taxon>
        <taxon>Craniata</taxon>
        <taxon>Vertebrata</taxon>
        <taxon>Euteleostomi</taxon>
        <taxon>Archelosauria</taxon>
        <taxon>Archosauria</taxon>
        <taxon>Dinosauria</taxon>
        <taxon>Saurischia</taxon>
        <taxon>Theropoda</taxon>
        <taxon>Coelurosauria</taxon>
        <taxon>Aves</taxon>
        <taxon>Neognathae</taxon>
        <taxon>Neoaves</taxon>
        <taxon>Telluraves</taxon>
        <taxon>Australaves</taxon>
        <taxon>Falconiformes</taxon>
        <taxon>Falconidae</taxon>
        <taxon>Falco</taxon>
    </lineage>
</organism>
<evidence type="ECO:0000256" key="5">
    <source>
        <dbReference type="ARBA" id="ARBA00011245"/>
    </source>
</evidence>
<evidence type="ECO:0000256" key="19">
    <source>
        <dbReference type="ARBA" id="ARBA00035909"/>
    </source>
</evidence>
<dbReference type="Gene3D" id="3.40.50.720">
    <property type="entry name" value="NAD(P)-binding Rossmann-like Domain"/>
    <property type="match status" value="1"/>
</dbReference>
<keyword evidence="11" id="KW-0520">NAD</keyword>
<keyword evidence="14" id="KW-0413">Isomerase</keyword>
<evidence type="ECO:0000256" key="1">
    <source>
        <dbReference type="ARBA" id="ARBA00000469"/>
    </source>
</evidence>
<evidence type="ECO:0000256" key="25">
    <source>
        <dbReference type="ARBA" id="ARBA00036472"/>
    </source>
</evidence>
<comment type="catalytic activity">
    <reaction evidence="18">
        <text>(3E,5Z)-octadienoyl-CoA = (2E,5Z)-octadienoyl-CoA</text>
        <dbReference type="Rhea" id="RHEA:49932"/>
        <dbReference type="ChEBI" id="CHEBI:85108"/>
        <dbReference type="ChEBI" id="CHEBI:131990"/>
    </reaction>
    <physiologicalReaction direction="right-to-left" evidence="18">
        <dbReference type="Rhea" id="RHEA:49934"/>
    </physiologicalReaction>
</comment>
<dbReference type="InterPro" id="IPR006108">
    <property type="entry name" value="3HC_DH_C"/>
</dbReference>
<dbReference type="InterPro" id="IPR018376">
    <property type="entry name" value="Enoyl-CoA_hyd/isom_CS"/>
</dbReference>
<dbReference type="GO" id="GO:0003857">
    <property type="term" value="F:(3S)-3-hydroxyacyl-CoA dehydrogenase (NAD+) activity"/>
    <property type="evidence" value="ECO:0007669"/>
    <property type="project" value="UniProtKB-EC"/>
</dbReference>
<dbReference type="EC" id="4.2.1.17" evidence="7"/>
<comment type="similarity">
    <text evidence="4">In the N-terminal section; belongs to the enoyl-CoA hydratase/isomerase family.</text>
</comment>
<dbReference type="FunFam" id="3.40.50.720:FF:000009">
    <property type="entry name" value="Fatty oxidation complex, alpha subunit"/>
    <property type="match status" value="1"/>
</dbReference>
<evidence type="ECO:0000256" key="35">
    <source>
        <dbReference type="ARBA" id="ARBA00049448"/>
    </source>
</evidence>
<proteinExistence type="inferred from homology"/>
<dbReference type="SUPFAM" id="SSF52096">
    <property type="entry name" value="ClpP/crotonase"/>
    <property type="match status" value="1"/>
</dbReference>
<evidence type="ECO:0000256" key="33">
    <source>
        <dbReference type="ARBA" id="ARBA00048361"/>
    </source>
</evidence>
<sequence length="795" mass="87297">MHTEKSLLQTVYALIYLQTCAYEYILVCKLCIHTFCVNISINNALDVNASIFTYHLLYCHCLLKQSSPYPSIHTRLYKLTSLYNLSFKCKAGIHLTVLQELENGLKRAHADPSVKAVTICGENGKFSAGADIRGFSSPKTRGIALGPIVSLIERSEKPVVAAIEGVALGGGLEVALGCHYRIAHVKAQMGFPEVTIGLLPGAEGTQRLPRLIGVPAALDIITTGKHIPATEALKLGLVDEVVEENTVEAAIRLANKVIGQPLGPRRLSLKPIPKLPNMEAFLSKALVKVKKQARGCLAPELCFQAVKAATEQPFVDGVRKERELFNVLLTSGQAQALQYAFFAERATQKWTTPSGASWKSASPQPIRKAAVIGLGTMGRGIVTSLVKANIPVVALEQDLDYLSTGRKAVMLLLEREAMKMEPGAQTLDFHNPARLQFTVDFDVLCDVDLVIEAVFENMALKKEIFHKLSRVCKPGAFLCTNTSALDIDEIASATSHPQQVIGTHFFSPAHVMRLLEIIYGHHTSATAIATAMQLAKALKKVGVVVGNCFGFVGNRMMFPYVQQAVFLVEEGSRPEAVDQVLEDFGFKIGPFRMSDLAGLDVGWRSRKGQGLTGASLPPGTPARQRHGHRYSPLPDLLCENGRFGQKAGKGWYQYEKAGGRTAKPDPWLHSFLSQYRDTHRIKTRFIDQEEILERCLFSLINEGFDILAEGIASGPEHLDVIYINGYGWPKHRGGPMFYASTVGLPRVLAKLQKYSEAHPDVPGLQPRAFLKKLVAMGNPPLKEWMSYLNQPSNKL</sequence>
<evidence type="ECO:0000256" key="20">
    <source>
        <dbReference type="ARBA" id="ARBA00035949"/>
    </source>
</evidence>
<evidence type="ECO:0000256" key="32">
    <source>
        <dbReference type="ARBA" id="ARBA00047613"/>
    </source>
</evidence>
<dbReference type="Proteomes" id="UP000694562">
    <property type="component" value="Unplaced"/>
</dbReference>
<dbReference type="Gene3D" id="3.90.226.10">
    <property type="entry name" value="2-enoyl-CoA Hydratase, Chain A, domain 1"/>
    <property type="match status" value="1"/>
</dbReference>
<comment type="subcellular location">
    <subcellularLocation>
        <location evidence="2">Peroxisome</location>
    </subcellularLocation>
</comment>
<evidence type="ECO:0000259" key="37">
    <source>
        <dbReference type="Pfam" id="PF00725"/>
    </source>
</evidence>
<evidence type="ECO:0000256" key="16">
    <source>
        <dbReference type="ARBA" id="ARBA00023268"/>
    </source>
</evidence>
<evidence type="ECO:0000256" key="29">
    <source>
        <dbReference type="ARBA" id="ARBA00038365"/>
    </source>
</evidence>
<comment type="catalytic activity">
    <reaction evidence="34">
        <text>a (3S)-3-hydroxyacyl-CoA + NAD(+) = a 3-oxoacyl-CoA + NADH + H(+)</text>
        <dbReference type="Rhea" id="RHEA:22432"/>
        <dbReference type="ChEBI" id="CHEBI:15378"/>
        <dbReference type="ChEBI" id="CHEBI:57318"/>
        <dbReference type="ChEBI" id="CHEBI:57540"/>
        <dbReference type="ChEBI" id="CHEBI:57945"/>
        <dbReference type="ChEBI" id="CHEBI:90726"/>
        <dbReference type="EC" id="1.1.1.35"/>
    </reaction>
    <physiologicalReaction direction="left-to-right" evidence="34">
        <dbReference type="Rhea" id="RHEA:22433"/>
    </physiologicalReaction>
</comment>
<dbReference type="PROSITE" id="PS00166">
    <property type="entry name" value="ENOYL_COA_HYDRATASE"/>
    <property type="match status" value="1"/>
</dbReference>
<dbReference type="FunFam" id="1.10.1040.50:FF:000006">
    <property type="entry name" value="Peroxisomal bifunctional enzyme"/>
    <property type="match status" value="1"/>
</dbReference>
<protein>
    <recommendedName>
        <fullName evidence="30">Peroxisomal bifunctional enzyme</fullName>
        <ecNumber evidence="8">1.1.1.35</ecNumber>
        <ecNumber evidence="7">4.2.1.17</ecNumber>
        <ecNumber evidence="6">5.3.3.8</ecNumber>
    </recommendedName>
    <alternativeName>
        <fullName evidence="31">Multifunctional enzyme 1</fullName>
    </alternativeName>
</protein>
<dbReference type="FunFam" id="3.90.226.10:FF:000052">
    <property type="entry name" value="Peroxisomal bifunctional enzyme"/>
    <property type="match status" value="1"/>
</dbReference>
<evidence type="ECO:0000313" key="40">
    <source>
        <dbReference type="Proteomes" id="UP000694562"/>
    </source>
</evidence>
<evidence type="ECO:0000256" key="26">
    <source>
        <dbReference type="ARBA" id="ARBA00036570"/>
    </source>
</evidence>
<dbReference type="GO" id="GO:0005777">
    <property type="term" value="C:peroxisome"/>
    <property type="evidence" value="ECO:0007669"/>
    <property type="project" value="UniProtKB-SubCell"/>
</dbReference>
<comment type="catalytic activity">
    <reaction evidence="27">
        <text>(3E)-decenoyl-CoA = (2E)-decenoyl-CoA</text>
        <dbReference type="Rhea" id="RHEA:45752"/>
        <dbReference type="ChEBI" id="CHEBI:61406"/>
        <dbReference type="ChEBI" id="CHEBI:84793"/>
    </reaction>
    <physiologicalReaction direction="left-to-right" evidence="27">
        <dbReference type="Rhea" id="RHEA:45753"/>
    </physiologicalReaction>
</comment>
<evidence type="ECO:0000256" key="30">
    <source>
        <dbReference type="ARBA" id="ARBA00039632"/>
    </source>
</evidence>